<dbReference type="EMBL" id="CM042058">
    <property type="protein sequence ID" value="KAI3684317.1"/>
    <property type="molecule type" value="Genomic_DNA"/>
</dbReference>
<gene>
    <name evidence="1" type="ORF">L6452_33539</name>
</gene>
<protein>
    <submittedName>
        <fullName evidence="1">Uncharacterized protein</fullName>
    </submittedName>
</protein>
<dbReference type="Proteomes" id="UP001055879">
    <property type="component" value="Linkage Group LG12"/>
</dbReference>
<organism evidence="1 2">
    <name type="scientific">Arctium lappa</name>
    <name type="common">Greater burdock</name>
    <name type="synonym">Lappa major</name>
    <dbReference type="NCBI Taxonomy" id="4217"/>
    <lineage>
        <taxon>Eukaryota</taxon>
        <taxon>Viridiplantae</taxon>
        <taxon>Streptophyta</taxon>
        <taxon>Embryophyta</taxon>
        <taxon>Tracheophyta</taxon>
        <taxon>Spermatophyta</taxon>
        <taxon>Magnoliopsida</taxon>
        <taxon>eudicotyledons</taxon>
        <taxon>Gunneridae</taxon>
        <taxon>Pentapetalae</taxon>
        <taxon>asterids</taxon>
        <taxon>campanulids</taxon>
        <taxon>Asterales</taxon>
        <taxon>Asteraceae</taxon>
        <taxon>Carduoideae</taxon>
        <taxon>Cardueae</taxon>
        <taxon>Arctiinae</taxon>
        <taxon>Arctium</taxon>
    </lineage>
</organism>
<accession>A0ACB8YFM4</accession>
<name>A0ACB8YFM4_ARCLA</name>
<keyword evidence="2" id="KW-1185">Reference proteome</keyword>
<evidence type="ECO:0000313" key="1">
    <source>
        <dbReference type="EMBL" id="KAI3684317.1"/>
    </source>
</evidence>
<evidence type="ECO:0000313" key="2">
    <source>
        <dbReference type="Proteomes" id="UP001055879"/>
    </source>
</evidence>
<reference evidence="2" key="1">
    <citation type="journal article" date="2022" name="Mol. Ecol. Resour.">
        <title>The genomes of chicory, endive, great burdock and yacon provide insights into Asteraceae palaeo-polyploidization history and plant inulin production.</title>
        <authorList>
            <person name="Fan W."/>
            <person name="Wang S."/>
            <person name="Wang H."/>
            <person name="Wang A."/>
            <person name="Jiang F."/>
            <person name="Liu H."/>
            <person name="Zhao H."/>
            <person name="Xu D."/>
            <person name="Zhang Y."/>
        </authorList>
    </citation>
    <scope>NUCLEOTIDE SEQUENCE [LARGE SCALE GENOMIC DNA]</scope>
    <source>
        <strain evidence="2">cv. Niubang</strain>
    </source>
</reference>
<proteinExistence type="predicted"/>
<sequence length="1246" mass="139148">MVWQTQGVCIEEERKALLEIKAYLIDSYDVNLLPTWVDDGQIVGRSSGECCDWERVTCNTTTGHVTNLSLNDMMGKVDNTGRVVQSCEKMWSLNVSLFLQFKELTSLNLSFDCLDNNIVSTELGRLSSLKKFEIIDLSGNSIGNDIFPSLGAITSLRVLHLGDNNLEGYFPALALEDLEILDLTNHGYAGTQINQMQGFERVSKFKKLKILKLGGNGFNESLLTSLSALPLLKVLELNVNSLFGLFPAQELAHLINLEELDLSSNELTGTPSIQDCSRLSRLKKLKSITLEYSNFNKSIISCLSALPYLKILDLSSSLQTSGGSFPVQEIAHLTNLEELDLSYNILSDTPSIQDCSRLSRLQKLKSINLRTNSFNKSVISCLSALPSLKTLDLADNLLGGSFPIQEISGLRELERLDLSFCHLESLLKSNEMPHLRVLKILYLSHNSLNGTLPMEALASFHRLEVLDLSWNQFVGSIPSTIRALSSLRVVSFAYNNLTGMLPYHGLCELKNLYELDLSHNMFDGEVPQCFNSLSSLKLLDISSNQFTRISMSSPIANLTSLEYVDFSNNKFEGSFSFKSLANHAKLEVVVFICDNGKFEVETEEPRGWIPMFQLKVLVLSNCNVNRAKGSVVPGFLLHQHKLRVLDLSHNSLVGEFPNWLIKNNTMLEGISLRNNSFGGYISMLPYKNANTRRLDMSRNHMNGTIPHDIQKFLPNLGYLNLSSNSLDGVIPSSIVDLSELWALDLSDNELSEEVPKELFTDLTSLQILKLSNNMLHGQVLSRNLSLGNIQRLHLDSNCFTGKIGNETSDNDIILEHLDISNNFFTGMIPHWVSNMSAISFELMVRNNSLEGRFPCGTTSFSFLDISQNSFSGPIPSCVNFQNLKHLHLGFNKFTGSIPNSFRKLTEVLTLDVGNNLLSGKIPKFLGELSHLRILILKKNNFSGSIPKQLCQLRDMSLIDLSSNSLSGSIPSCLQHITTPIYHAFEKTTNGALGSSFYHYVGYLHRNDVSSTMYDTEMFEIEDEVQFTTKALSLAYKGSILDYLVGLDLSDNKLTGEIPKELGLLTEIHSLNLSHNQLSGPIPMQFSNLVNIESLDLSSNGLSGKVPSQLIQLTSLAVFSVSYNNLSGRLPEMKAQFGTFTKESYEGNPLLCGPPLEKKCTTTSQVIDPSAGAKEDTDSDKWYDIDMVSFYGSSGSAWAVSLLGFAAVLYINPYWRRRWLDFVEDCMYTCYYFLDDCVRKLFMFFRK</sequence>
<reference evidence="1 2" key="2">
    <citation type="journal article" date="2022" name="Mol. Ecol. Resour.">
        <title>The genomes of chicory, endive, great burdock and yacon provide insights into Asteraceae paleo-polyploidization history and plant inulin production.</title>
        <authorList>
            <person name="Fan W."/>
            <person name="Wang S."/>
            <person name="Wang H."/>
            <person name="Wang A."/>
            <person name="Jiang F."/>
            <person name="Liu H."/>
            <person name="Zhao H."/>
            <person name="Xu D."/>
            <person name="Zhang Y."/>
        </authorList>
    </citation>
    <scope>NUCLEOTIDE SEQUENCE [LARGE SCALE GENOMIC DNA]</scope>
    <source>
        <strain evidence="2">cv. Niubang</strain>
    </source>
</reference>
<comment type="caution">
    <text evidence="1">The sequence shown here is derived from an EMBL/GenBank/DDBJ whole genome shotgun (WGS) entry which is preliminary data.</text>
</comment>